<comment type="function">
    <text evidence="10">Catalyzes the transfer of pyrophosphate from adenosine triphosphate (ATP) to 6-hydroxymethyl-7,8-dihydropterin, an enzymatic step in folate biosynthesis pathway.</text>
</comment>
<feature type="domain" description="7,8-dihydro-6-hydroxymethylpterin-pyrophosphokinase" evidence="13">
    <location>
        <begin position="12"/>
        <end position="112"/>
    </location>
</feature>
<keyword evidence="6" id="KW-0547">Nucleotide-binding</keyword>
<dbReference type="PANTHER" id="PTHR43071:SF1">
    <property type="entry name" value="2-AMINO-4-HYDROXY-6-HYDROXYMETHYLDIHYDROPTERIDINE PYROPHOSPHOKINASE"/>
    <property type="match status" value="1"/>
</dbReference>
<dbReference type="OrthoDB" id="582926at2"/>
<keyword evidence="5" id="KW-0808">Transferase</keyword>
<evidence type="ECO:0000256" key="3">
    <source>
        <dbReference type="ARBA" id="ARBA00013253"/>
    </source>
</evidence>
<evidence type="ECO:0000256" key="10">
    <source>
        <dbReference type="ARBA" id="ARBA00029409"/>
    </source>
</evidence>
<sequence length="189" mass="21486">MVSARTPRHYVYVSIGSNLAPEQHVARALRELAQRFGEVLVLPIVKTEPCDIHSEHAFFNTLVIFAARESAETIKEWFNQLEAEHGRDRNDPLRSQKDRTLDLDILHISPELSMATMSAFDEPYTQVCIEALTSPQNTQHITLGNLQLGHRPATVYTNDGSSHVFIIEDTLDRLLQRFETTLHREQGLA</sequence>
<evidence type="ECO:0000256" key="5">
    <source>
        <dbReference type="ARBA" id="ARBA00022679"/>
    </source>
</evidence>
<comment type="pathway">
    <text evidence="1">Cofactor biosynthesis; tetrahydrofolate biosynthesis; 2-amino-4-hydroxy-6-hydroxymethyl-7,8-dihydropteridine diphosphate from 7,8-dihydroneopterin triphosphate: step 4/4.</text>
</comment>
<name>A0A552X524_9GAMM</name>
<dbReference type="Proteomes" id="UP000320359">
    <property type="component" value="Unassembled WGS sequence"/>
</dbReference>
<dbReference type="InterPro" id="IPR035907">
    <property type="entry name" value="Hppk_sf"/>
</dbReference>
<keyword evidence="15" id="KW-1185">Reference proteome</keyword>
<evidence type="ECO:0000256" key="1">
    <source>
        <dbReference type="ARBA" id="ARBA00005051"/>
    </source>
</evidence>
<keyword evidence="9" id="KW-0289">Folate biosynthesis</keyword>
<dbReference type="GO" id="GO:0016301">
    <property type="term" value="F:kinase activity"/>
    <property type="evidence" value="ECO:0007669"/>
    <property type="project" value="UniProtKB-KW"/>
</dbReference>
<reference evidence="14 15" key="1">
    <citation type="submission" date="2019-07" db="EMBL/GenBank/DDBJ databases">
        <authorList>
            <person name="Yang M."/>
            <person name="Zhao D."/>
            <person name="Xiang H."/>
        </authorList>
    </citation>
    <scope>NUCLEOTIDE SEQUENCE [LARGE SCALE GENOMIC DNA]</scope>
    <source>
        <strain evidence="14 15">IM1326</strain>
    </source>
</reference>
<evidence type="ECO:0000313" key="15">
    <source>
        <dbReference type="Proteomes" id="UP000320359"/>
    </source>
</evidence>
<evidence type="ECO:0000256" key="8">
    <source>
        <dbReference type="ARBA" id="ARBA00022840"/>
    </source>
</evidence>
<organism evidence="14 15">
    <name type="scientific">Aliidiomarina halalkaliphila</name>
    <dbReference type="NCBI Taxonomy" id="2593535"/>
    <lineage>
        <taxon>Bacteria</taxon>
        <taxon>Pseudomonadati</taxon>
        <taxon>Pseudomonadota</taxon>
        <taxon>Gammaproteobacteria</taxon>
        <taxon>Alteromonadales</taxon>
        <taxon>Idiomarinaceae</taxon>
        <taxon>Aliidiomarina</taxon>
    </lineage>
</organism>
<gene>
    <name evidence="14" type="ORF">FM042_04320</name>
</gene>
<proteinExistence type="inferred from homology"/>
<dbReference type="GO" id="GO:0003848">
    <property type="term" value="F:2-amino-4-hydroxy-6-hydroxymethyldihydropteridine diphosphokinase activity"/>
    <property type="evidence" value="ECO:0007669"/>
    <property type="project" value="UniProtKB-EC"/>
</dbReference>
<dbReference type="UniPathway" id="UPA00077">
    <property type="reaction ID" value="UER00155"/>
</dbReference>
<dbReference type="EMBL" id="VJWL01000001">
    <property type="protein sequence ID" value="TRW50076.1"/>
    <property type="molecule type" value="Genomic_DNA"/>
</dbReference>
<evidence type="ECO:0000256" key="2">
    <source>
        <dbReference type="ARBA" id="ARBA00005810"/>
    </source>
</evidence>
<dbReference type="EC" id="2.7.6.3" evidence="3"/>
<dbReference type="GO" id="GO:0005524">
    <property type="term" value="F:ATP binding"/>
    <property type="evidence" value="ECO:0007669"/>
    <property type="project" value="UniProtKB-KW"/>
</dbReference>
<dbReference type="AlphaFoldDB" id="A0A552X524"/>
<dbReference type="SUPFAM" id="SSF55083">
    <property type="entry name" value="6-hydroxymethyl-7,8-dihydropterin pyrophosphokinase, HPPK"/>
    <property type="match status" value="1"/>
</dbReference>
<dbReference type="Pfam" id="PF01288">
    <property type="entry name" value="HPPK"/>
    <property type="match status" value="1"/>
</dbReference>
<evidence type="ECO:0000259" key="13">
    <source>
        <dbReference type="Pfam" id="PF01288"/>
    </source>
</evidence>
<protein>
    <recommendedName>
        <fullName evidence="4">2-amino-4-hydroxy-6-hydroxymethyldihydropteridine pyrophosphokinase</fullName>
        <ecNumber evidence="3">2.7.6.3</ecNumber>
    </recommendedName>
    <alternativeName>
        <fullName evidence="11">6-hydroxymethyl-7,8-dihydropterin pyrophosphokinase</fullName>
    </alternativeName>
    <alternativeName>
        <fullName evidence="12">7,8-dihydro-6-hydroxymethylpterin-pyrophosphokinase</fullName>
    </alternativeName>
</protein>
<keyword evidence="7 14" id="KW-0418">Kinase</keyword>
<dbReference type="GO" id="GO:0046656">
    <property type="term" value="P:folic acid biosynthetic process"/>
    <property type="evidence" value="ECO:0007669"/>
    <property type="project" value="UniProtKB-KW"/>
</dbReference>
<dbReference type="InterPro" id="IPR000550">
    <property type="entry name" value="Hppk"/>
</dbReference>
<keyword evidence="8" id="KW-0067">ATP-binding</keyword>
<evidence type="ECO:0000256" key="9">
    <source>
        <dbReference type="ARBA" id="ARBA00022909"/>
    </source>
</evidence>
<dbReference type="PANTHER" id="PTHR43071">
    <property type="entry name" value="2-AMINO-4-HYDROXY-6-HYDROXYMETHYLDIHYDROPTERIDINE PYROPHOSPHOKINASE"/>
    <property type="match status" value="1"/>
</dbReference>
<dbReference type="Gene3D" id="3.30.70.560">
    <property type="entry name" value="7,8-Dihydro-6-hydroxymethylpterin-pyrophosphokinase HPPK"/>
    <property type="match status" value="1"/>
</dbReference>
<comment type="caution">
    <text evidence="14">The sequence shown here is derived from an EMBL/GenBank/DDBJ whole genome shotgun (WGS) entry which is preliminary data.</text>
</comment>
<evidence type="ECO:0000256" key="7">
    <source>
        <dbReference type="ARBA" id="ARBA00022777"/>
    </source>
</evidence>
<evidence type="ECO:0000313" key="14">
    <source>
        <dbReference type="EMBL" id="TRW50076.1"/>
    </source>
</evidence>
<accession>A0A552X524</accession>
<evidence type="ECO:0000256" key="6">
    <source>
        <dbReference type="ARBA" id="ARBA00022741"/>
    </source>
</evidence>
<evidence type="ECO:0000256" key="4">
    <source>
        <dbReference type="ARBA" id="ARBA00016218"/>
    </source>
</evidence>
<dbReference type="GO" id="GO:0046654">
    <property type="term" value="P:tetrahydrofolate biosynthetic process"/>
    <property type="evidence" value="ECO:0007669"/>
    <property type="project" value="UniProtKB-UniPathway"/>
</dbReference>
<evidence type="ECO:0000256" key="11">
    <source>
        <dbReference type="ARBA" id="ARBA00029766"/>
    </source>
</evidence>
<comment type="similarity">
    <text evidence="2">Belongs to the HPPK family.</text>
</comment>
<evidence type="ECO:0000256" key="12">
    <source>
        <dbReference type="ARBA" id="ARBA00033413"/>
    </source>
</evidence>